<keyword evidence="2" id="KW-0255">Endonuclease</keyword>
<accession>A0A6P1ZN04</accession>
<protein>
    <submittedName>
        <fullName evidence="2">Type I restriction endonuclease subunit R</fullName>
    </submittedName>
</protein>
<dbReference type="InterPro" id="IPR029464">
    <property type="entry name" value="HSDR_N"/>
</dbReference>
<organism evidence="2 3">
    <name type="scientific">Oceanidesulfovibrio marinus</name>
    <dbReference type="NCBI Taxonomy" id="370038"/>
    <lineage>
        <taxon>Bacteria</taxon>
        <taxon>Pseudomonadati</taxon>
        <taxon>Thermodesulfobacteriota</taxon>
        <taxon>Desulfovibrionia</taxon>
        <taxon>Desulfovibrionales</taxon>
        <taxon>Desulfovibrionaceae</taxon>
        <taxon>Oceanidesulfovibrio</taxon>
    </lineage>
</organism>
<keyword evidence="2" id="KW-0378">Hydrolase</keyword>
<dbReference type="Pfam" id="PF13588">
    <property type="entry name" value="HSDR_N_2"/>
    <property type="match status" value="1"/>
</dbReference>
<feature type="domain" description="Type I restriction enzyme R protein N-terminal" evidence="1">
    <location>
        <begin position="25"/>
        <end position="125"/>
    </location>
</feature>
<keyword evidence="2" id="KW-0540">Nuclease</keyword>
<gene>
    <name evidence="2" type="ORF">DQK91_03425</name>
</gene>
<proteinExistence type="predicted"/>
<name>A0A6P1ZN04_9BACT</name>
<reference evidence="2 3" key="1">
    <citation type="submission" date="2018-06" db="EMBL/GenBank/DDBJ databases">
        <title>Complete genome of Desulfovibrio marinus P48SEP.</title>
        <authorList>
            <person name="Crispim J.S."/>
            <person name="Vidigal P.M.P."/>
            <person name="Silva L.C.F."/>
            <person name="Araujo L.C."/>
            <person name="Laguardia C.N."/>
            <person name="Dias R.S."/>
            <person name="Sousa M.P."/>
            <person name="Paula S.O."/>
            <person name="Silva C."/>
        </authorList>
    </citation>
    <scope>NUCLEOTIDE SEQUENCE [LARGE SCALE GENOMIC DNA]</scope>
    <source>
        <strain evidence="2 3">P48SEP</strain>
    </source>
</reference>
<comment type="caution">
    <text evidence="2">The sequence shown here is derived from an EMBL/GenBank/DDBJ whole genome shotgun (WGS) entry which is preliminary data.</text>
</comment>
<evidence type="ECO:0000313" key="3">
    <source>
        <dbReference type="Proteomes" id="UP000434052"/>
    </source>
</evidence>
<evidence type="ECO:0000259" key="1">
    <source>
        <dbReference type="Pfam" id="PF13588"/>
    </source>
</evidence>
<sequence length="205" mass="22161">MHDISLGHSIEDYLTGEAVEATTYEDIRQALARLLVEERGWPAERLTPRYPVRATINEQTYTRVVDLAGFDGAGRPLILVLFAPGDVTTYERESLAAARLVENGPAPLVAVTDSRDAVLLVTADGQRLEQGMYALPSPERAKELAAAHPVEPLDETRRCMESRILYAYSESLYDCCGGAACAAEGRGARFSGTDDEPENGGGTAT</sequence>
<dbReference type="EMBL" id="QMIF01000002">
    <property type="protein sequence ID" value="TVM35727.1"/>
    <property type="molecule type" value="Genomic_DNA"/>
</dbReference>
<dbReference type="RefSeq" id="WP_144234056.1">
    <property type="nucleotide sequence ID" value="NZ_QMIF01000002.1"/>
</dbReference>
<dbReference type="GO" id="GO:0004519">
    <property type="term" value="F:endonuclease activity"/>
    <property type="evidence" value="ECO:0007669"/>
    <property type="project" value="UniProtKB-KW"/>
</dbReference>
<dbReference type="OrthoDB" id="5430956at2"/>
<evidence type="ECO:0000313" key="2">
    <source>
        <dbReference type="EMBL" id="TVM35727.1"/>
    </source>
</evidence>
<dbReference type="Proteomes" id="UP000434052">
    <property type="component" value="Unassembled WGS sequence"/>
</dbReference>
<dbReference type="AlphaFoldDB" id="A0A6P1ZN04"/>